<evidence type="ECO:0000313" key="2">
    <source>
        <dbReference type="Proteomes" id="UP000280405"/>
    </source>
</evidence>
<dbReference type="EMBL" id="RAXT01000006">
    <property type="protein sequence ID" value="RKG39286.1"/>
    <property type="molecule type" value="Genomic_DNA"/>
</dbReference>
<comment type="caution">
    <text evidence="1">The sequence shown here is derived from an EMBL/GenBank/DDBJ whole genome shotgun (WGS) entry which is preliminary data.</text>
</comment>
<dbReference type="AlphaFoldDB" id="A0A3A8F0J3"/>
<gene>
    <name evidence="1" type="ORF">D7V20_05420</name>
</gene>
<dbReference type="OrthoDB" id="1456570at2"/>
<organism evidence="1 2">
    <name type="scientific">Acinetobacter rongchengensis</name>
    <dbReference type="NCBI Taxonomy" id="2419601"/>
    <lineage>
        <taxon>Bacteria</taxon>
        <taxon>Pseudomonadati</taxon>
        <taxon>Pseudomonadota</taxon>
        <taxon>Gammaproteobacteria</taxon>
        <taxon>Moraxellales</taxon>
        <taxon>Moraxellaceae</taxon>
        <taxon>Acinetobacter</taxon>
    </lineage>
</organism>
<protein>
    <submittedName>
        <fullName evidence="1">Uncharacterized protein</fullName>
    </submittedName>
</protein>
<proteinExistence type="predicted"/>
<name>A0A3A8F0J3_9GAMM</name>
<reference evidence="1 2" key="1">
    <citation type="submission" date="2018-09" db="EMBL/GenBank/DDBJ databases">
        <title>The draft genome of Acinetobacter spp. strains.</title>
        <authorList>
            <person name="Qin J."/>
            <person name="Feng Y."/>
            <person name="Zong Z."/>
        </authorList>
    </citation>
    <scope>NUCLEOTIDE SEQUENCE [LARGE SCALE GENOMIC DNA]</scope>
    <source>
        <strain evidence="1 2">WCHAc060115</strain>
    </source>
</reference>
<keyword evidence="2" id="KW-1185">Reference proteome</keyword>
<evidence type="ECO:0000313" key="1">
    <source>
        <dbReference type="EMBL" id="RKG39286.1"/>
    </source>
</evidence>
<sequence length="81" mass="9602">MNIELNICRICGYFEEDYFPWGEDGKTSSFDICICCNVEFGYEDINLDSIRKFRTSWISSDKFLSNSKYANFLRNIPKEFL</sequence>
<accession>A0A3A8F0J3</accession>
<dbReference type="RefSeq" id="WP_120383302.1">
    <property type="nucleotide sequence ID" value="NZ_RAXT01000006.1"/>
</dbReference>
<dbReference type="Proteomes" id="UP000280405">
    <property type="component" value="Unassembled WGS sequence"/>
</dbReference>